<dbReference type="PANTHER" id="PTHR46580">
    <property type="entry name" value="SENSOR KINASE-RELATED"/>
    <property type="match status" value="1"/>
</dbReference>
<evidence type="ECO:0000313" key="2">
    <source>
        <dbReference type="EMBL" id="SLM47657.1"/>
    </source>
</evidence>
<dbReference type="InterPro" id="IPR013517">
    <property type="entry name" value="FG-GAP"/>
</dbReference>
<keyword evidence="3" id="KW-1185">Reference proteome</keyword>
<protein>
    <recommendedName>
        <fullName evidence="4">VCBS repeat-containing protein</fullName>
    </recommendedName>
</protein>
<dbReference type="InterPro" id="IPR028994">
    <property type="entry name" value="Integrin_alpha_N"/>
</dbReference>
<proteinExistence type="predicted"/>
<dbReference type="Pfam" id="PF13517">
    <property type="entry name" value="FG-GAP_3"/>
    <property type="match status" value="2"/>
</dbReference>
<dbReference type="Gene3D" id="2.30.30.100">
    <property type="match status" value="2"/>
</dbReference>
<evidence type="ECO:0000313" key="3">
    <source>
        <dbReference type="Proteomes" id="UP000192042"/>
    </source>
</evidence>
<dbReference type="Gene3D" id="2.130.10.130">
    <property type="entry name" value="Integrin alpha, N-terminal"/>
    <property type="match status" value="1"/>
</dbReference>
<dbReference type="AlphaFoldDB" id="A0A1W1I3R3"/>
<dbReference type="OrthoDB" id="5487371at2"/>
<evidence type="ECO:0000256" key="1">
    <source>
        <dbReference type="ARBA" id="ARBA00022729"/>
    </source>
</evidence>
<name>A0A1W1I3R3_9BACT</name>
<dbReference type="SUPFAM" id="SSF69318">
    <property type="entry name" value="Integrin alpha N-terminal domain"/>
    <property type="match status" value="1"/>
</dbReference>
<organism evidence="2 3">
    <name type="scientific">Nitrospira japonica</name>
    <dbReference type="NCBI Taxonomy" id="1325564"/>
    <lineage>
        <taxon>Bacteria</taxon>
        <taxon>Pseudomonadati</taxon>
        <taxon>Nitrospirota</taxon>
        <taxon>Nitrospiria</taxon>
        <taxon>Nitrospirales</taxon>
        <taxon>Nitrospiraceae</taxon>
        <taxon>Nitrospira</taxon>
    </lineage>
</organism>
<gene>
    <name evidence="2" type="ORF">NSJP_1485</name>
</gene>
<dbReference type="STRING" id="1325564.NSJP_1485"/>
<accession>A0A1W1I3R3</accession>
<dbReference type="KEGG" id="nja:NSJP_1485"/>
<dbReference type="Proteomes" id="UP000192042">
    <property type="component" value="Chromosome I"/>
</dbReference>
<evidence type="ECO:0008006" key="4">
    <source>
        <dbReference type="Google" id="ProtNLM"/>
    </source>
</evidence>
<keyword evidence="1" id="KW-0732">Signal</keyword>
<reference evidence="2 3" key="1">
    <citation type="submission" date="2017-03" db="EMBL/GenBank/DDBJ databases">
        <authorList>
            <person name="Afonso C.L."/>
            <person name="Miller P.J."/>
            <person name="Scott M.A."/>
            <person name="Spackman E."/>
            <person name="Goraichik I."/>
            <person name="Dimitrov K.M."/>
            <person name="Suarez D.L."/>
            <person name="Swayne D.E."/>
        </authorList>
    </citation>
    <scope>NUCLEOTIDE SEQUENCE [LARGE SCALE GENOMIC DNA]</scope>
    <source>
        <strain evidence="2">Genome sequencing of Nitrospira japonica strain NJ11</strain>
    </source>
</reference>
<dbReference type="EMBL" id="LT828648">
    <property type="protein sequence ID" value="SLM47657.1"/>
    <property type="molecule type" value="Genomic_DNA"/>
</dbReference>
<sequence length="423" mass="45580">MPCTRHHSRVENPESFRVWTGWAVPYRESGRVGRQPYWHASFVVCALFIVLSSLACSKQDPYVPPDLLYYFASYKVGKNPTTITTMDVNQDGLTDLVTTNIASDTLSILVGNGDGTFRDQLQLHVCQEPRSLATGLFNADTHPDIVLACSGSDQIAILFGRADGKFDEGPQYPVHRTPIAVASDDLNGDHAADLVVALRNDKIKIFLGLGNGEFKHGPQYEYGDTPTSVALSDLNGDSIPDVVVTNGGPMSNAVSIWIGNGDGTFRMPTDYKSGKRPLGVSFADFNNDKIRDLLVINGERDSFSTFLGNGNGTFQPGRDSGADAGPNFGLARDFNGDRRTDVAIVNLQSNDLSILFGRGDGTFEYPPRNYKTKSGPFAVAVFRATTKDAEEPGLVTADNGAGTVSVFLHRGLKSPVPPAVAAP</sequence>